<dbReference type="Gene3D" id="1.10.3680.10">
    <property type="entry name" value="TerB-like"/>
    <property type="match status" value="1"/>
</dbReference>
<organism evidence="1 2">
    <name type="scientific">Aquamicrobium ahrensii</name>
    <dbReference type="NCBI Taxonomy" id="469551"/>
    <lineage>
        <taxon>Bacteria</taxon>
        <taxon>Pseudomonadati</taxon>
        <taxon>Pseudomonadota</taxon>
        <taxon>Alphaproteobacteria</taxon>
        <taxon>Hyphomicrobiales</taxon>
        <taxon>Phyllobacteriaceae</taxon>
        <taxon>Aquamicrobium</taxon>
    </lineage>
</organism>
<dbReference type="Proteomes" id="UP001549143">
    <property type="component" value="Unassembled WGS sequence"/>
</dbReference>
<evidence type="ECO:0000313" key="1">
    <source>
        <dbReference type="EMBL" id="MET3661916.1"/>
    </source>
</evidence>
<accession>A0ABV2KLG5</accession>
<name>A0ABV2KLG5_9HYPH</name>
<dbReference type="CDD" id="cd07178">
    <property type="entry name" value="terB_like_YebE"/>
    <property type="match status" value="1"/>
</dbReference>
<dbReference type="Pfam" id="PF04391">
    <property type="entry name" value="DUF533"/>
    <property type="match status" value="1"/>
</dbReference>
<dbReference type="InterPro" id="IPR029024">
    <property type="entry name" value="TerB-like"/>
</dbReference>
<dbReference type="EMBL" id="JBEPMN010000007">
    <property type="protein sequence ID" value="MET3661916.1"/>
    <property type="molecule type" value="Genomic_DNA"/>
</dbReference>
<keyword evidence="2" id="KW-1185">Reference proteome</keyword>
<dbReference type="SUPFAM" id="SSF158682">
    <property type="entry name" value="TerB-like"/>
    <property type="match status" value="1"/>
</dbReference>
<proteinExistence type="predicted"/>
<gene>
    <name evidence="1" type="ORF">ABID44_002247</name>
</gene>
<evidence type="ECO:0000313" key="2">
    <source>
        <dbReference type="Proteomes" id="UP001549143"/>
    </source>
</evidence>
<comment type="caution">
    <text evidence="1">The sequence shown here is derived from an EMBL/GenBank/DDBJ whole genome shotgun (WGS) entry which is preliminary data.</text>
</comment>
<reference evidence="1 2" key="1">
    <citation type="submission" date="2024-06" db="EMBL/GenBank/DDBJ databases">
        <title>Genomic Encyclopedia of Type Strains, Phase IV (KMG-IV): sequencing the most valuable type-strain genomes for metagenomic binning, comparative biology and taxonomic classification.</title>
        <authorList>
            <person name="Goeker M."/>
        </authorList>
    </citation>
    <scope>NUCLEOTIDE SEQUENCE [LARGE SCALE GENOMIC DNA]</scope>
    <source>
        <strain evidence="1 2">DSM 19730</strain>
    </source>
</reference>
<sequence>MPAIALVEVPMFDPKKLLDDLLGSQIPGTTGTVRDKAGQAVQMAKDNPLAAGAIAAVLLGTQPGRKVSGAAVKLGGLAAIGGLAYKAYQNYQNGKQPADPASTEEQVLLPPPEDTGFHPSQAPQGEAEFALTLVRAMIAAARADGRIDDEEKRRIGEKLSLSGLDAEAENFLKAELESPLDLDALVAAAKTEAQKVELYTASRLAIDADTRAERGYLDLLAGRLGLPDQLVDHVEATVASSGAPQPASVPGSPW</sequence>
<protein>
    <submittedName>
        <fullName evidence="1">Uncharacterized membrane protein YebE (DUF533 family)</fullName>
    </submittedName>
</protein>
<dbReference type="InterPro" id="IPR007486">
    <property type="entry name" value="YebE"/>
</dbReference>